<keyword evidence="5 12" id="KW-0963">Cytoplasm</keyword>
<dbReference type="AlphaFoldDB" id="E4YJZ6"/>
<dbReference type="EMBL" id="FN654680">
    <property type="protein sequence ID" value="CBY35807.1"/>
    <property type="molecule type" value="Genomic_DNA"/>
</dbReference>
<keyword evidence="8 12" id="KW-0333">Golgi apparatus</keyword>
<keyword evidence="4 12" id="KW-0813">Transport</keyword>
<comment type="function">
    <text evidence="11">The coatomer is a cytosolic protein complex that binds to dilysine motifs and reversibly associates with Golgi non-clathrin-coated vesicles, which further mediate biosynthetic protein transport from the ER, via the Golgi up to the trans Golgi network. Coatomer complex is required for budding from Golgi membranes, and is essential for the retrograde Golgi-to-ER transport of dilysine-tagged proteins. The zeta subunit may be involved in regulating the coat assembly and, hence, the rate of biosynthetic protein transport due to its association-dissociation properties with the coatomer complex.</text>
</comment>
<evidence type="ECO:0000256" key="10">
    <source>
        <dbReference type="ARBA" id="ARBA00023329"/>
    </source>
</evidence>
<evidence type="ECO:0000256" key="4">
    <source>
        <dbReference type="ARBA" id="ARBA00022448"/>
    </source>
</evidence>
<dbReference type="InterPro" id="IPR022775">
    <property type="entry name" value="AP_mu_sigma_su"/>
</dbReference>
<dbReference type="PANTHER" id="PTHR11043">
    <property type="entry name" value="ZETA-COAT PROTEIN"/>
    <property type="match status" value="1"/>
</dbReference>
<comment type="subcellular location">
    <subcellularLocation>
        <location evidence="12">Cytoplasm</location>
    </subcellularLocation>
    <subcellularLocation>
        <location evidence="1 12">Golgi apparatus membrane</location>
        <topology evidence="1 12">Peripheral membrane protein</topology>
        <orientation evidence="1 12">Cytoplasmic side</orientation>
    </subcellularLocation>
    <subcellularLocation>
        <location evidence="12">Cytoplasmic vesicle</location>
        <location evidence="12">COPI-coated vesicle membrane</location>
        <topology evidence="12">Peripheral membrane protein</topology>
        <orientation evidence="12">Cytoplasmic side</orientation>
    </subcellularLocation>
</comment>
<name>E4YJZ6_OIKDI</name>
<organism evidence="14">
    <name type="scientific">Oikopleura dioica</name>
    <name type="common">Tunicate</name>
    <dbReference type="NCBI Taxonomy" id="34765"/>
    <lineage>
        <taxon>Eukaryota</taxon>
        <taxon>Metazoa</taxon>
        <taxon>Chordata</taxon>
        <taxon>Tunicata</taxon>
        <taxon>Appendicularia</taxon>
        <taxon>Copelata</taxon>
        <taxon>Oikopleuridae</taxon>
        <taxon>Oikopleura</taxon>
    </lineage>
</organism>
<dbReference type="GO" id="GO:0030126">
    <property type="term" value="C:COPI vesicle coat"/>
    <property type="evidence" value="ECO:0007669"/>
    <property type="project" value="UniProtKB-UniRule"/>
</dbReference>
<gene>
    <name evidence="14" type="ORF">GSOID_T00028274001</name>
</gene>
<sequence length="183" mass="20773">MTINNTTDYCIEPSLYTIKSILILDNDGERIVSQYYDKELLPTVKEQKDFEKTIFKKTAKSDAEIVLLEGLTIVYKANVDLLFYVIGSSNENELLLDSVLNCLYDSISMLLRKNVEKRQMLKQLDGVFLAVDEICDGGIVMEIEPQAVIDKVAVGREDLPLTEQTVAQVFQSAKEQIKWSLLK</sequence>
<accession>E4YJZ6</accession>
<evidence type="ECO:0000256" key="8">
    <source>
        <dbReference type="ARBA" id="ARBA00023034"/>
    </source>
</evidence>
<comment type="similarity">
    <text evidence="2 12">Belongs to the adaptor complexes small subunit family.</text>
</comment>
<dbReference type="PANTHER" id="PTHR11043:SF0">
    <property type="entry name" value="COATOMER SUBUNIT ZETA"/>
    <property type="match status" value="1"/>
</dbReference>
<dbReference type="InterPro" id="IPR039652">
    <property type="entry name" value="Coatomer_zeta"/>
</dbReference>
<evidence type="ECO:0000256" key="6">
    <source>
        <dbReference type="ARBA" id="ARBA00022892"/>
    </source>
</evidence>
<evidence type="ECO:0000256" key="2">
    <source>
        <dbReference type="ARBA" id="ARBA00006972"/>
    </source>
</evidence>
<dbReference type="SUPFAM" id="SSF64356">
    <property type="entry name" value="SNARE-like"/>
    <property type="match status" value="1"/>
</dbReference>
<evidence type="ECO:0000259" key="13">
    <source>
        <dbReference type="Pfam" id="PF01217"/>
    </source>
</evidence>
<keyword evidence="7 12" id="KW-0653">Protein transport</keyword>
<keyword evidence="9 12" id="KW-0472">Membrane</keyword>
<evidence type="ECO:0000256" key="11">
    <source>
        <dbReference type="ARBA" id="ARBA00045555"/>
    </source>
</evidence>
<dbReference type="GO" id="GO:0006890">
    <property type="term" value="P:retrograde vesicle-mediated transport, Golgi to endoplasmic reticulum"/>
    <property type="evidence" value="ECO:0007669"/>
    <property type="project" value="UniProtKB-UniRule"/>
</dbReference>
<evidence type="ECO:0000256" key="1">
    <source>
        <dbReference type="ARBA" id="ARBA00004255"/>
    </source>
</evidence>
<evidence type="ECO:0000313" key="14">
    <source>
        <dbReference type="EMBL" id="CBY35807.1"/>
    </source>
</evidence>
<evidence type="ECO:0000256" key="12">
    <source>
        <dbReference type="RuleBase" id="RU366053"/>
    </source>
</evidence>
<dbReference type="Pfam" id="PF01217">
    <property type="entry name" value="Clat_adaptor_s"/>
    <property type="match status" value="1"/>
</dbReference>
<evidence type="ECO:0000256" key="7">
    <source>
        <dbReference type="ARBA" id="ARBA00022927"/>
    </source>
</evidence>
<keyword evidence="6 12" id="KW-0931">ER-Golgi transport</keyword>
<dbReference type="InterPro" id="IPR011012">
    <property type="entry name" value="Longin-like_dom_sf"/>
</dbReference>
<dbReference type="GO" id="GO:0000139">
    <property type="term" value="C:Golgi membrane"/>
    <property type="evidence" value="ECO:0007669"/>
    <property type="project" value="UniProtKB-SubCell"/>
</dbReference>
<comment type="subunit">
    <text evidence="3 12">Oligomeric complex that consists of at least the alpha, beta, beta', gamma, delta, epsilon and zeta subunits.</text>
</comment>
<dbReference type="GO" id="GO:0006891">
    <property type="term" value="P:intra-Golgi vesicle-mediated transport"/>
    <property type="evidence" value="ECO:0007669"/>
    <property type="project" value="TreeGrafter"/>
</dbReference>
<dbReference type="Gene3D" id="3.30.450.60">
    <property type="match status" value="1"/>
</dbReference>
<dbReference type="Proteomes" id="UP000011014">
    <property type="component" value="Unassembled WGS sequence"/>
</dbReference>
<dbReference type="GO" id="GO:0006886">
    <property type="term" value="P:intracellular protein transport"/>
    <property type="evidence" value="ECO:0007669"/>
    <property type="project" value="TreeGrafter"/>
</dbReference>
<keyword evidence="10 12" id="KW-0968">Cytoplasmic vesicle</keyword>
<protein>
    <recommendedName>
        <fullName evidence="12">Coatomer subunit zeta</fullName>
    </recommendedName>
</protein>
<feature type="domain" description="AP complex mu/sigma subunit" evidence="13">
    <location>
        <begin position="17"/>
        <end position="154"/>
    </location>
</feature>
<evidence type="ECO:0000256" key="9">
    <source>
        <dbReference type="ARBA" id="ARBA00023136"/>
    </source>
</evidence>
<reference evidence="14" key="1">
    <citation type="journal article" date="2010" name="Science">
        <title>Plasticity of animal genome architecture unmasked by rapid evolution of a pelagic tunicate.</title>
        <authorList>
            <person name="Denoeud F."/>
            <person name="Henriet S."/>
            <person name="Mungpakdee S."/>
            <person name="Aury J.M."/>
            <person name="Da Silva C."/>
            <person name="Brinkmann H."/>
            <person name="Mikhaleva J."/>
            <person name="Olsen L.C."/>
            <person name="Jubin C."/>
            <person name="Canestro C."/>
            <person name="Bouquet J.M."/>
            <person name="Danks G."/>
            <person name="Poulain J."/>
            <person name="Campsteijn C."/>
            <person name="Adamski M."/>
            <person name="Cross I."/>
            <person name="Yadetie F."/>
            <person name="Muffato M."/>
            <person name="Louis A."/>
            <person name="Butcher S."/>
            <person name="Tsagkogeorga G."/>
            <person name="Konrad A."/>
            <person name="Singh S."/>
            <person name="Jensen M.F."/>
            <person name="Cong E.H."/>
            <person name="Eikeseth-Otteraa H."/>
            <person name="Noel B."/>
            <person name="Anthouard V."/>
            <person name="Porcel B.M."/>
            <person name="Kachouri-Lafond R."/>
            <person name="Nishino A."/>
            <person name="Ugolini M."/>
            <person name="Chourrout P."/>
            <person name="Nishida H."/>
            <person name="Aasland R."/>
            <person name="Huzurbazar S."/>
            <person name="Westhof E."/>
            <person name="Delsuc F."/>
            <person name="Lehrach H."/>
            <person name="Reinhardt R."/>
            <person name="Weissenbach J."/>
            <person name="Roy S.W."/>
            <person name="Artiguenave F."/>
            <person name="Postlethwait J.H."/>
            <person name="Manak J.R."/>
            <person name="Thompson E.M."/>
            <person name="Jaillon O."/>
            <person name="Du Pasquier L."/>
            <person name="Boudinot P."/>
            <person name="Liberles D.A."/>
            <person name="Volff J.N."/>
            <person name="Philippe H."/>
            <person name="Lenhard B."/>
            <person name="Roest Crollius H."/>
            <person name="Wincker P."/>
            <person name="Chourrout D."/>
        </authorList>
    </citation>
    <scope>NUCLEOTIDE SEQUENCE [LARGE SCALE GENOMIC DNA]</scope>
</reference>
<proteinExistence type="inferred from homology"/>
<evidence type="ECO:0000256" key="3">
    <source>
        <dbReference type="ARBA" id="ARBA00011775"/>
    </source>
</evidence>
<dbReference type="FunFam" id="3.30.450.60:FF:000013">
    <property type="entry name" value="Coatomer subunit zeta"/>
    <property type="match status" value="1"/>
</dbReference>
<dbReference type="CDD" id="cd14829">
    <property type="entry name" value="Zeta-COP"/>
    <property type="match status" value="1"/>
</dbReference>
<evidence type="ECO:0000256" key="5">
    <source>
        <dbReference type="ARBA" id="ARBA00022490"/>
    </source>
</evidence>